<comment type="caution">
    <text evidence="2">The sequence shown here is derived from an EMBL/GenBank/DDBJ whole genome shotgun (WGS) entry which is preliminary data.</text>
</comment>
<sequence>MAEAALRAELDALFTPRGIAVIGASPKPGKLGQVMFSSLGRSSANVFPVNGKSPDMYATPEEAVEAAGGELDLAVLCIPAAATAQALADCAEAGIGAALVCAGGFAEAGGPGTDYQRDVEKVLAQTGIRLLGPNTSGFFRTAEELFASFVPGVASLRPGKVGVVAASGGVNHALAFQLDAAGAGVSTGVGIGGGLDITAPDVLEFLAEDPDTAAVALHIETVPDGPRLLEAVEHLASRKPVAALVVGKSDIEEFAQSHTGSLATSWATTRALLEQVGAVLVNDERELVNAASALTVQRRDYSSGRGPALVTGQAGPGMLIADELGNRGVELPPLSGQTRERLGSLLPPMTFLGNPVDTGRPGPEYPEILRAVGADPQVSAVGVYGITEPVVSLPAALEQSGLLGQKPVVIAVDGPQEDMNRVREETGSAVPVLQGPGALAQGLAALDSDVHRQAFRNAREAEQLPSAVSLSGTGPWHEAAAKTFLDSIGLRTPARVVCTDEAEARAALTTLRPPVAIKLLDAAVIHKTELGGVQLGIRTPEEMDSALQNLRRAGAREFLVEEMAPSGTDLLLGLRRDPVFGPILVFGLGGLEAEVKEDVAICALPASPQWVEQMPERLQHRQLLSGFRGRPRLEPQELVRAVTALSSAFLESPLIIDIEINPLRVTSEGLVALDAVITTREEDR</sequence>
<name>A0A7K1UGD6_9MICC</name>
<evidence type="ECO:0000313" key="3">
    <source>
        <dbReference type="Proteomes" id="UP000460157"/>
    </source>
</evidence>
<dbReference type="Gene3D" id="3.30.1490.20">
    <property type="entry name" value="ATP-grasp fold, A domain"/>
    <property type="match status" value="1"/>
</dbReference>
<keyword evidence="3" id="KW-1185">Reference proteome</keyword>
<protein>
    <submittedName>
        <fullName evidence="2">CoA-binding protein</fullName>
    </submittedName>
</protein>
<dbReference type="PANTHER" id="PTHR42793:SF1">
    <property type="entry name" value="PEPTIDYL-LYSINE N-ACETYLTRANSFERASE PATZ"/>
    <property type="match status" value="1"/>
</dbReference>
<proteinExistence type="predicted"/>
<feature type="domain" description="CoA-binding" evidence="1">
    <location>
        <begin position="13"/>
        <end position="105"/>
    </location>
</feature>
<dbReference type="Gene3D" id="3.40.50.261">
    <property type="entry name" value="Succinyl-CoA synthetase domains"/>
    <property type="match status" value="2"/>
</dbReference>
<evidence type="ECO:0000259" key="1">
    <source>
        <dbReference type="SMART" id="SM00881"/>
    </source>
</evidence>
<gene>
    <name evidence="2" type="ORF">GNZ21_02080</name>
</gene>
<dbReference type="SUPFAM" id="SSF56059">
    <property type="entry name" value="Glutathione synthetase ATP-binding domain-like"/>
    <property type="match status" value="1"/>
</dbReference>
<dbReference type="Gene3D" id="3.30.470.20">
    <property type="entry name" value="ATP-grasp fold, B domain"/>
    <property type="match status" value="1"/>
</dbReference>
<dbReference type="Pfam" id="PF13549">
    <property type="entry name" value="ATP-grasp_5"/>
    <property type="match status" value="1"/>
</dbReference>
<dbReference type="PANTHER" id="PTHR42793">
    <property type="entry name" value="COA BINDING DOMAIN CONTAINING PROTEIN"/>
    <property type="match status" value="1"/>
</dbReference>
<reference evidence="2 3" key="1">
    <citation type="submission" date="2019-12" db="EMBL/GenBank/DDBJ databases">
        <title>Nesterenkonia muleiensis sp. nov., a novel actinobacterium isolated from sap of Populus euphratica.</title>
        <authorList>
            <person name="Wang R."/>
        </authorList>
    </citation>
    <scope>NUCLEOTIDE SEQUENCE [LARGE SCALE GENOMIC DNA]</scope>
    <source>
        <strain evidence="2 3">F10</strain>
    </source>
</reference>
<dbReference type="Pfam" id="PF13607">
    <property type="entry name" value="Succ_CoA_lig"/>
    <property type="match status" value="1"/>
</dbReference>
<dbReference type="OrthoDB" id="190266at2"/>
<accession>A0A7K1UGD6</accession>
<dbReference type="GO" id="GO:0005524">
    <property type="term" value="F:ATP binding"/>
    <property type="evidence" value="ECO:0007669"/>
    <property type="project" value="InterPro"/>
</dbReference>
<dbReference type="InterPro" id="IPR003781">
    <property type="entry name" value="CoA-bd"/>
</dbReference>
<organism evidence="2 3">
    <name type="scientific">Nesterenkonia alkaliphila</name>
    <dbReference type="NCBI Taxonomy" id="1463631"/>
    <lineage>
        <taxon>Bacteria</taxon>
        <taxon>Bacillati</taxon>
        <taxon>Actinomycetota</taxon>
        <taxon>Actinomycetes</taxon>
        <taxon>Micrococcales</taxon>
        <taxon>Micrococcaceae</taxon>
        <taxon>Nesterenkonia</taxon>
    </lineage>
</organism>
<dbReference type="InterPro" id="IPR036291">
    <property type="entry name" value="NAD(P)-bd_dom_sf"/>
</dbReference>
<dbReference type="SMART" id="SM00881">
    <property type="entry name" value="CoA_binding"/>
    <property type="match status" value="1"/>
</dbReference>
<dbReference type="EMBL" id="WRPM01000013">
    <property type="protein sequence ID" value="MVT25161.1"/>
    <property type="molecule type" value="Genomic_DNA"/>
</dbReference>
<dbReference type="AlphaFoldDB" id="A0A7K1UGD6"/>
<dbReference type="Proteomes" id="UP000460157">
    <property type="component" value="Unassembled WGS sequence"/>
</dbReference>
<dbReference type="InterPro" id="IPR032875">
    <property type="entry name" value="Succ_CoA_lig_flav_dom"/>
</dbReference>
<dbReference type="Gene3D" id="3.40.50.720">
    <property type="entry name" value="NAD(P)-binding Rossmann-like Domain"/>
    <property type="match status" value="1"/>
</dbReference>
<dbReference type="InterPro" id="IPR016102">
    <property type="entry name" value="Succinyl-CoA_synth-like"/>
</dbReference>
<dbReference type="SUPFAM" id="SSF52210">
    <property type="entry name" value="Succinyl-CoA synthetase domains"/>
    <property type="match status" value="2"/>
</dbReference>
<dbReference type="InterPro" id="IPR013815">
    <property type="entry name" value="ATP_grasp_subdomain_1"/>
</dbReference>
<evidence type="ECO:0000313" key="2">
    <source>
        <dbReference type="EMBL" id="MVT25161.1"/>
    </source>
</evidence>
<dbReference type="RefSeq" id="WP_157320908.1">
    <property type="nucleotide sequence ID" value="NZ_BMFX01000040.1"/>
</dbReference>
<dbReference type="Pfam" id="PF13380">
    <property type="entry name" value="CoA_binding_2"/>
    <property type="match status" value="1"/>
</dbReference>
<dbReference type="SUPFAM" id="SSF51735">
    <property type="entry name" value="NAD(P)-binding Rossmann-fold domains"/>
    <property type="match status" value="1"/>
</dbReference>